<dbReference type="InterPro" id="IPR058627">
    <property type="entry name" value="MdtA-like_C"/>
</dbReference>
<comment type="subcellular location">
    <subcellularLocation>
        <location evidence="1">Cell envelope</location>
    </subcellularLocation>
</comment>
<dbReference type="GO" id="GO:0015562">
    <property type="term" value="F:efflux transmembrane transporter activity"/>
    <property type="evidence" value="ECO:0007669"/>
    <property type="project" value="TreeGrafter"/>
</dbReference>
<dbReference type="Gene3D" id="2.40.420.20">
    <property type="match status" value="1"/>
</dbReference>
<evidence type="ECO:0000259" key="9">
    <source>
        <dbReference type="Pfam" id="PF25954"/>
    </source>
</evidence>
<feature type="domain" description="CusB-like beta-barrel" evidence="9">
    <location>
        <begin position="205"/>
        <end position="270"/>
    </location>
</feature>
<reference evidence="11 12" key="1">
    <citation type="submission" date="2022-12" db="EMBL/GenBank/DDBJ databases">
        <title>Coexistence and Characterization of a Novel Tigecycline Resistance gene tet(X) variant and blaNDM-1 in a Pseudomonas caeni Isolate of Chicken Origin.</title>
        <authorList>
            <person name="Lu X."/>
            <person name="Zhang L."/>
            <person name="Li R."/>
            <person name="Wang Z."/>
        </authorList>
    </citation>
    <scope>NUCLEOTIDE SEQUENCE [LARGE SCALE GENOMIC DNA]</scope>
    <source>
        <strain evidence="11 12">CE14</strain>
    </source>
</reference>
<evidence type="ECO:0000259" key="8">
    <source>
        <dbReference type="Pfam" id="PF25917"/>
    </source>
</evidence>
<dbReference type="AlphaFoldDB" id="A0AAF0AK15"/>
<dbReference type="NCBIfam" id="TIGR01730">
    <property type="entry name" value="RND_mfp"/>
    <property type="match status" value="1"/>
</dbReference>
<dbReference type="RefSeq" id="WP_269818966.1">
    <property type="nucleotide sequence ID" value="NZ_CP114976.1"/>
</dbReference>
<dbReference type="Pfam" id="PF25917">
    <property type="entry name" value="BSH_RND"/>
    <property type="match status" value="1"/>
</dbReference>
<accession>A0AAF0AK15</accession>
<protein>
    <submittedName>
        <fullName evidence="11">Efflux RND transporter periplasmic adaptor subunit</fullName>
    </submittedName>
</protein>
<evidence type="ECO:0000256" key="2">
    <source>
        <dbReference type="ARBA" id="ARBA00009477"/>
    </source>
</evidence>
<evidence type="ECO:0000259" key="7">
    <source>
        <dbReference type="Pfam" id="PF25876"/>
    </source>
</evidence>
<name>A0AAF0AK15_9GAMM</name>
<dbReference type="SUPFAM" id="SSF111369">
    <property type="entry name" value="HlyD-like secretion proteins"/>
    <property type="match status" value="1"/>
</dbReference>
<gene>
    <name evidence="11" type="ORF">O6P33_04065</name>
</gene>
<feature type="domain" description="Multidrug resistance protein MdtA-like alpha-helical hairpin" evidence="7">
    <location>
        <begin position="97"/>
        <end position="166"/>
    </location>
</feature>
<comment type="similarity">
    <text evidence="2">Belongs to the membrane fusion protein (MFP) (TC 8.A.1) family.</text>
</comment>
<keyword evidence="6" id="KW-0732">Signal</keyword>
<dbReference type="FunFam" id="2.40.30.170:FF:000014">
    <property type="entry name" value="Efflux RND transporter periplasmic adaptor subunit"/>
    <property type="match status" value="1"/>
</dbReference>
<proteinExistence type="inferred from homology"/>
<dbReference type="Gene3D" id="1.10.287.470">
    <property type="entry name" value="Helix hairpin bin"/>
    <property type="match status" value="1"/>
</dbReference>
<dbReference type="EMBL" id="CP114976">
    <property type="protein sequence ID" value="WBE26020.1"/>
    <property type="molecule type" value="Genomic_DNA"/>
</dbReference>
<organism evidence="11 12">
    <name type="scientific">Denitrificimonas caeni</name>
    <dbReference type="NCBI Taxonomy" id="521720"/>
    <lineage>
        <taxon>Bacteria</taxon>
        <taxon>Pseudomonadati</taxon>
        <taxon>Pseudomonadota</taxon>
        <taxon>Gammaproteobacteria</taxon>
        <taxon>Pseudomonadales</taxon>
        <taxon>Pseudomonadaceae</taxon>
        <taxon>Denitrificimonas</taxon>
    </lineage>
</organism>
<dbReference type="GO" id="GO:1990281">
    <property type="term" value="C:efflux pump complex"/>
    <property type="evidence" value="ECO:0007669"/>
    <property type="project" value="TreeGrafter"/>
</dbReference>
<dbReference type="Pfam" id="PF25967">
    <property type="entry name" value="RND-MFP_C"/>
    <property type="match status" value="1"/>
</dbReference>
<dbReference type="PANTHER" id="PTHR30469">
    <property type="entry name" value="MULTIDRUG RESISTANCE PROTEIN MDTA"/>
    <property type="match status" value="1"/>
</dbReference>
<dbReference type="Pfam" id="PF25876">
    <property type="entry name" value="HH_MFP_RND"/>
    <property type="match status" value="1"/>
</dbReference>
<dbReference type="InterPro" id="IPR058792">
    <property type="entry name" value="Beta-barrel_RND_2"/>
</dbReference>
<feature type="signal peptide" evidence="6">
    <location>
        <begin position="1"/>
        <end position="21"/>
    </location>
</feature>
<evidence type="ECO:0000313" key="11">
    <source>
        <dbReference type="EMBL" id="WBE26020.1"/>
    </source>
</evidence>
<feature type="domain" description="Multidrug resistance protein MdtA-like barrel-sandwich hybrid" evidence="8">
    <location>
        <begin position="63"/>
        <end position="196"/>
    </location>
</feature>
<feature type="coiled-coil region" evidence="5">
    <location>
        <begin position="97"/>
        <end position="169"/>
    </location>
</feature>
<dbReference type="PROSITE" id="PS51257">
    <property type="entry name" value="PROKAR_LIPOPROTEIN"/>
    <property type="match status" value="1"/>
</dbReference>
<dbReference type="Gene3D" id="2.40.30.170">
    <property type="match status" value="1"/>
</dbReference>
<sequence>MLQRIAYVCVCLSLLVLSACSNEEPVASVTRPVMVVQPQPSNEITVTFPGEVRARLEPELAFRLGGKVIERLVDVGAKVSTDQVLAKLDPEDVRLHLEAMQAQVSAAQANLDLVRAERDRYKKLLDRQLLSRSHFDNAQNQFKNGEARLRQAQAELEAAKNQAEYTQLRAPYYGVLAQARVEAGQVVAAGQTVFVLAVDGEREVAINLPEHAIEHFQVGQPVEVELWSQPGRRIAGEIREIAPAADSRSRTYAARVAFRTATIAAELGQSAKVYMHSEAPVQYIVPLSAVTADADQPYVWVVDPATSKLQRRNVQLGAFGKTYVPILEGLQGDEWVVAAGVHLVQEGREVRAVDRANQPVSFSVKE</sequence>
<feature type="domain" description="Multidrug resistance protein MdtA-like C-terminal permuted SH3" evidence="10">
    <location>
        <begin position="284"/>
        <end position="340"/>
    </location>
</feature>
<dbReference type="InterPro" id="IPR058624">
    <property type="entry name" value="MdtA-like_HH"/>
</dbReference>
<evidence type="ECO:0000256" key="1">
    <source>
        <dbReference type="ARBA" id="ARBA00004196"/>
    </source>
</evidence>
<evidence type="ECO:0000256" key="4">
    <source>
        <dbReference type="ARBA" id="ARBA00023054"/>
    </source>
</evidence>
<keyword evidence="3" id="KW-0813">Transport</keyword>
<dbReference type="Gene3D" id="2.40.50.100">
    <property type="match status" value="1"/>
</dbReference>
<dbReference type="KEGG" id="dce:O6P33_04065"/>
<keyword evidence="4 5" id="KW-0175">Coiled coil</keyword>
<dbReference type="Proteomes" id="UP001212189">
    <property type="component" value="Chromosome"/>
</dbReference>
<dbReference type="PANTHER" id="PTHR30469:SF15">
    <property type="entry name" value="HLYD FAMILY OF SECRETION PROTEINS"/>
    <property type="match status" value="1"/>
</dbReference>
<evidence type="ECO:0000256" key="3">
    <source>
        <dbReference type="ARBA" id="ARBA00022448"/>
    </source>
</evidence>
<evidence type="ECO:0000313" key="12">
    <source>
        <dbReference type="Proteomes" id="UP001212189"/>
    </source>
</evidence>
<evidence type="ECO:0000256" key="6">
    <source>
        <dbReference type="SAM" id="SignalP"/>
    </source>
</evidence>
<evidence type="ECO:0000259" key="10">
    <source>
        <dbReference type="Pfam" id="PF25967"/>
    </source>
</evidence>
<evidence type="ECO:0000256" key="5">
    <source>
        <dbReference type="SAM" id="Coils"/>
    </source>
</evidence>
<keyword evidence="12" id="KW-1185">Reference proteome</keyword>
<feature type="chain" id="PRO_5041971383" evidence="6">
    <location>
        <begin position="22"/>
        <end position="366"/>
    </location>
</feature>
<dbReference type="InterPro" id="IPR006143">
    <property type="entry name" value="RND_pump_MFP"/>
</dbReference>
<dbReference type="Pfam" id="PF25954">
    <property type="entry name" value="Beta-barrel_RND_2"/>
    <property type="match status" value="1"/>
</dbReference>
<dbReference type="InterPro" id="IPR058625">
    <property type="entry name" value="MdtA-like_BSH"/>
</dbReference>